<dbReference type="KEGG" id="cvn:111113099"/>
<dbReference type="PROSITE" id="PS00022">
    <property type="entry name" value="EGF_1"/>
    <property type="match status" value="1"/>
</dbReference>
<organism evidence="3 5">
    <name type="scientific">Crassostrea virginica</name>
    <name type="common">Eastern oyster</name>
    <dbReference type="NCBI Taxonomy" id="6565"/>
    <lineage>
        <taxon>Eukaryota</taxon>
        <taxon>Metazoa</taxon>
        <taxon>Spiralia</taxon>
        <taxon>Lophotrochozoa</taxon>
        <taxon>Mollusca</taxon>
        <taxon>Bivalvia</taxon>
        <taxon>Autobranchia</taxon>
        <taxon>Pteriomorphia</taxon>
        <taxon>Ostreida</taxon>
        <taxon>Ostreoidea</taxon>
        <taxon>Ostreidae</taxon>
        <taxon>Crassostrea</taxon>
    </lineage>
</organism>
<dbReference type="Gene3D" id="2.10.25.10">
    <property type="entry name" value="Laminin"/>
    <property type="match status" value="1"/>
</dbReference>
<evidence type="ECO:0000313" key="5">
    <source>
        <dbReference type="RefSeq" id="XP_022306794.1"/>
    </source>
</evidence>
<gene>
    <name evidence="4 5" type="primary">LOC111113099</name>
</gene>
<accession>A0A8B8BVA4</accession>
<dbReference type="InterPro" id="IPR000742">
    <property type="entry name" value="EGF"/>
</dbReference>
<dbReference type="OrthoDB" id="6188462at2759"/>
<dbReference type="SUPFAM" id="SSF57196">
    <property type="entry name" value="EGF/Laminin"/>
    <property type="match status" value="1"/>
</dbReference>
<evidence type="ECO:0000313" key="4">
    <source>
        <dbReference type="RefSeq" id="XP_022306793.1"/>
    </source>
</evidence>
<feature type="domain" description="EGF-like" evidence="2">
    <location>
        <begin position="99"/>
        <end position="110"/>
    </location>
</feature>
<keyword evidence="1" id="KW-1133">Transmembrane helix</keyword>
<sequence>MFHHKGLTAINIDRPEMKMLKCGNADIYIKPECVCSFYNVFEASLYHEYSSCPDDQRSDIVTQLKCPDCKKYSLNNNGPCINGGNLTCKGEKVAPEVTCQCPPNYEGDLCEKRIEKIIRICDRIPNNSSHGLNDCTYTSKECVTYSRNRWFAYRCQESNILQNRHGLPLCMDTENTAKGTSSLDPIENKPDTPHDSWTGITYFFILLFSAFAVFVSIAYATKCFGKQNPQETPAHITLI</sequence>
<evidence type="ECO:0000256" key="1">
    <source>
        <dbReference type="SAM" id="Phobius"/>
    </source>
</evidence>
<evidence type="ECO:0000259" key="2">
    <source>
        <dbReference type="PROSITE" id="PS00022"/>
    </source>
</evidence>
<protein>
    <submittedName>
        <fullName evidence="4 5">Uncharacterized protein LOC111113099</fullName>
    </submittedName>
</protein>
<reference evidence="4 5" key="1">
    <citation type="submission" date="2025-04" db="UniProtKB">
        <authorList>
            <consortium name="RefSeq"/>
        </authorList>
    </citation>
    <scope>IDENTIFICATION</scope>
    <source>
        <tissue evidence="4 5">Whole sample</tissue>
    </source>
</reference>
<keyword evidence="3" id="KW-1185">Reference proteome</keyword>
<dbReference type="SMART" id="SM00181">
    <property type="entry name" value="EGF"/>
    <property type="match status" value="1"/>
</dbReference>
<evidence type="ECO:0000313" key="3">
    <source>
        <dbReference type="Proteomes" id="UP000694844"/>
    </source>
</evidence>
<dbReference type="GeneID" id="111113099"/>
<proteinExistence type="predicted"/>
<name>A0A8B8BVA4_CRAVI</name>
<dbReference type="RefSeq" id="XP_022306794.1">
    <property type="nucleotide sequence ID" value="XM_022451086.1"/>
</dbReference>
<keyword evidence="1" id="KW-0472">Membrane</keyword>
<feature type="transmembrane region" description="Helical" evidence="1">
    <location>
        <begin position="200"/>
        <end position="220"/>
    </location>
</feature>
<dbReference type="AlphaFoldDB" id="A0A8B8BVA4"/>
<dbReference type="Proteomes" id="UP000694844">
    <property type="component" value="Chromosome 9"/>
</dbReference>
<dbReference type="RefSeq" id="XP_022306793.1">
    <property type="nucleotide sequence ID" value="XM_022451085.1"/>
</dbReference>
<keyword evidence="1" id="KW-0812">Transmembrane</keyword>